<comment type="catalytic activity">
    <reaction evidence="6">
        <text>biotin + L-lysyl-[protein] + ATP = N(6)-biotinyl-L-lysyl-[protein] + AMP + diphosphate + H(+)</text>
        <dbReference type="Rhea" id="RHEA:11756"/>
        <dbReference type="Rhea" id="RHEA-COMP:9752"/>
        <dbReference type="Rhea" id="RHEA-COMP:10505"/>
        <dbReference type="ChEBI" id="CHEBI:15378"/>
        <dbReference type="ChEBI" id="CHEBI:29969"/>
        <dbReference type="ChEBI" id="CHEBI:30616"/>
        <dbReference type="ChEBI" id="CHEBI:33019"/>
        <dbReference type="ChEBI" id="CHEBI:57586"/>
        <dbReference type="ChEBI" id="CHEBI:83144"/>
        <dbReference type="ChEBI" id="CHEBI:456215"/>
        <dbReference type="EC" id="6.3.4.15"/>
    </reaction>
</comment>
<evidence type="ECO:0000256" key="6">
    <source>
        <dbReference type="ARBA" id="ARBA00047846"/>
    </source>
</evidence>
<dbReference type="EMBL" id="UGTA01000001">
    <property type="protein sequence ID" value="SUB59701.1"/>
    <property type="molecule type" value="Genomic_DNA"/>
</dbReference>
<dbReference type="Gene3D" id="2.30.30.100">
    <property type="match status" value="1"/>
</dbReference>
<evidence type="ECO:0000256" key="4">
    <source>
        <dbReference type="ARBA" id="ARBA00023267"/>
    </source>
</evidence>
<keyword evidence="3" id="KW-0067">ATP-binding</keyword>
<dbReference type="PANTHER" id="PTHR12835:SF5">
    <property type="entry name" value="BIOTIN--PROTEIN LIGASE"/>
    <property type="match status" value="1"/>
</dbReference>
<name>A0A379CBP2_9PAST</name>
<protein>
    <recommendedName>
        <fullName evidence="5">biotin--[biotin carboxyl-carrier protein] ligase</fullName>
        <ecNumber evidence="5">6.3.4.15</ecNumber>
    </recommendedName>
</protein>
<dbReference type="Pfam" id="PF03099">
    <property type="entry name" value="BPL_LplA_LipB"/>
    <property type="match status" value="1"/>
</dbReference>
<dbReference type="CDD" id="cd16442">
    <property type="entry name" value="BPL"/>
    <property type="match status" value="1"/>
</dbReference>
<dbReference type="PROSITE" id="PS51733">
    <property type="entry name" value="BPL_LPL_CATALYTIC"/>
    <property type="match status" value="1"/>
</dbReference>
<dbReference type="InterPro" id="IPR045864">
    <property type="entry name" value="aa-tRNA-synth_II/BPL/LPL"/>
</dbReference>
<dbReference type="AlphaFoldDB" id="A0A379CBP2"/>
<dbReference type="InterPro" id="IPR004408">
    <property type="entry name" value="Biotin_CoA_COase_ligase"/>
</dbReference>
<keyword evidence="2" id="KW-0547">Nucleotide-binding</keyword>
<organism evidence="8 9">
    <name type="scientific">Phocoenobacter uteri</name>
    <dbReference type="NCBI Taxonomy" id="146806"/>
    <lineage>
        <taxon>Bacteria</taxon>
        <taxon>Pseudomonadati</taxon>
        <taxon>Pseudomonadota</taxon>
        <taxon>Gammaproteobacteria</taxon>
        <taxon>Pasteurellales</taxon>
        <taxon>Pasteurellaceae</taxon>
        <taxon>Phocoenobacter</taxon>
    </lineage>
</organism>
<keyword evidence="9" id="KW-1185">Reference proteome</keyword>
<dbReference type="NCBIfam" id="TIGR00121">
    <property type="entry name" value="birA_ligase"/>
    <property type="match status" value="1"/>
</dbReference>
<accession>A0A379CBP2</accession>
<dbReference type="EC" id="6.3.4.15" evidence="5"/>
<evidence type="ECO:0000313" key="9">
    <source>
        <dbReference type="Proteomes" id="UP000255417"/>
    </source>
</evidence>
<evidence type="ECO:0000313" key="8">
    <source>
        <dbReference type="EMBL" id="SUB59701.1"/>
    </source>
</evidence>
<reference evidence="8 9" key="1">
    <citation type="submission" date="2018-06" db="EMBL/GenBank/DDBJ databases">
        <authorList>
            <consortium name="Pathogen Informatics"/>
            <person name="Doyle S."/>
        </authorList>
    </citation>
    <scope>NUCLEOTIDE SEQUENCE [LARGE SCALE GENOMIC DNA]</scope>
    <source>
        <strain evidence="8 9">NCTC12872</strain>
    </source>
</reference>
<keyword evidence="1" id="KW-0436">Ligase</keyword>
<evidence type="ECO:0000256" key="1">
    <source>
        <dbReference type="ARBA" id="ARBA00022598"/>
    </source>
</evidence>
<dbReference type="InterPro" id="IPR003142">
    <property type="entry name" value="BPL_C"/>
</dbReference>
<dbReference type="SUPFAM" id="SSF55681">
    <property type="entry name" value="Class II aaRS and biotin synthetases"/>
    <property type="match status" value="1"/>
</dbReference>
<evidence type="ECO:0000256" key="5">
    <source>
        <dbReference type="ARBA" id="ARBA00024227"/>
    </source>
</evidence>
<feature type="domain" description="BPL/LPL catalytic" evidence="7">
    <location>
        <begin position="2"/>
        <end position="185"/>
    </location>
</feature>
<keyword evidence="4" id="KW-0092">Biotin</keyword>
<dbReference type="GO" id="GO:0005737">
    <property type="term" value="C:cytoplasm"/>
    <property type="evidence" value="ECO:0007669"/>
    <property type="project" value="TreeGrafter"/>
</dbReference>
<dbReference type="RefSeq" id="WP_115316156.1">
    <property type="nucleotide sequence ID" value="NZ_LWIF01000001.1"/>
</dbReference>
<evidence type="ECO:0000259" key="7">
    <source>
        <dbReference type="PROSITE" id="PS51733"/>
    </source>
</evidence>
<sequence>MTLSASLIQSQLTQGELYLFDELDSTNEYLVTHCKNLPKGSICIAKTQTAGRGRRGRNWVAPVGNLNYSLSWHYPRKVHLVLPPLSLIVGLMVIESLQQQGVKDLSIKWPNDIYHQGKKAGGILIELNTTPSHLHLVMGIGLNLAPINESSIDQPVSDLSQYQVDLNQLIIYLTAKLQKMLTDYPQTGFQPYYAMWQSYDLFFQQEVSVITESLVYSGISQGINEQGELLLQQQNQIKHFAIGEVSLRKV</sequence>
<dbReference type="Gene3D" id="3.30.930.10">
    <property type="entry name" value="Bira Bifunctional Protein, Domain 2"/>
    <property type="match status" value="1"/>
</dbReference>
<dbReference type="GO" id="GO:0004077">
    <property type="term" value="F:biotin--[biotin carboxyl-carrier protein] ligase activity"/>
    <property type="evidence" value="ECO:0007669"/>
    <property type="project" value="UniProtKB-EC"/>
</dbReference>
<dbReference type="Pfam" id="PF02237">
    <property type="entry name" value="BPL_C"/>
    <property type="match status" value="1"/>
</dbReference>
<dbReference type="InterPro" id="IPR008988">
    <property type="entry name" value="Transcriptional_repressor_C"/>
</dbReference>
<dbReference type="GO" id="GO:0005524">
    <property type="term" value="F:ATP binding"/>
    <property type="evidence" value="ECO:0007669"/>
    <property type="project" value="UniProtKB-KW"/>
</dbReference>
<evidence type="ECO:0000256" key="3">
    <source>
        <dbReference type="ARBA" id="ARBA00022840"/>
    </source>
</evidence>
<dbReference type="PANTHER" id="PTHR12835">
    <property type="entry name" value="BIOTIN PROTEIN LIGASE"/>
    <property type="match status" value="1"/>
</dbReference>
<proteinExistence type="predicted"/>
<dbReference type="SUPFAM" id="SSF50037">
    <property type="entry name" value="C-terminal domain of transcriptional repressors"/>
    <property type="match status" value="1"/>
</dbReference>
<gene>
    <name evidence="8" type="primary">birA</name>
    <name evidence="8" type="ORF">NCTC12872_01745</name>
</gene>
<dbReference type="OrthoDB" id="9807064at2"/>
<evidence type="ECO:0000256" key="2">
    <source>
        <dbReference type="ARBA" id="ARBA00022741"/>
    </source>
</evidence>
<dbReference type="InterPro" id="IPR004143">
    <property type="entry name" value="BPL_LPL_catalytic"/>
</dbReference>
<dbReference type="Proteomes" id="UP000255417">
    <property type="component" value="Unassembled WGS sequence"/>
</dbReference>